<dbReference type="RefSeq" id="WP_115146954.1">
    <property type="nucleotide sequence ID" value="NZ_QRAV01000007.1"/>
</dbReference>
<sequence>MGEKVAGTVYVKVDGAQLTITGGAEAPLMDVKRETVWPGFFKEEKLAPYIKMTSLVPQGFPLKALTKGYDQTITCEFANGKVYVLSGGYLVDEPSHKGDDGTVELQFDGVNGSWQ</sequence>
<evidence type="ECO:0000313" key="2">
    <source>
        <dbReference type="Proteomes" id="UP000255365"/>
    </source>
</evidence>
<proteinExistence type="predicted"/>
<evidence type="ECO:0000313" key="1">
    <source>
        <dbReference type="EMBL" id="RDL19963.1"/>
    </source>
</evidence>
<comment type="caution">
    <text evidence="1">The sequence shown here is derived from an EMBL/GenBank/DDBJ whole genome shotgun (WGS) entry which is preliminary data.</text>
</comment>
<dbReference type="EMBL" id="QRAV01000007">
    <property type="protein sequence ID" value="RDL19963.1"/>
    <property type="molecule type" value="Genomic_DNA"/>
</dbReference>
<accession>A0A370SJP5</accession>
<dbReference type="InterPro" id="IPR019596">
    <property type="entry name" value="Phage_Mu_GpM_tail_tub"/>
</dbReference>
<gene>
    <name evidence="1" type="ORF">DEU51_107104</name>
</gene>
<dbReference type="Pfam" id="PF10618">
    <property type="entry name" value="Tail_tube"/>
    <property type="match status" value="1"/>
</dbReference>
<dbReference type="Proteomes" id="UP000255365">
    <property type="component" value="Unassembled WGS sequence"/>
</dbReference>
<protein>
    <submittedName>
        <fullName evidence="1">Tail tube protein</fullName>
    </submittedName>
</protein>
<name>A0A370SJP5_PSEJE</name>
<organism evidence="1 2">
    <name type="scientific">Pseudomonas jessenii</name>
    <dbReference type="NCBI Taxonomy" id="77298"/>
    <lineage>
        <taxon>Bacteria</taxon>
        <taxon>Pseudomonadati</taxon>
        <taxon>Pseudomonadota</taxon>
        <taxon>Gammaproteobacteria</taxon>
        <taxon>Pseudomonadales</taxon>
        <taxon>Pseudomonadaceae</taxon>
        <taxon>Pseudomonas</taxon>
    </lineage>
</organism>
<dbReference type="AlphaFoldDB" id="A0A370SJP5"/>
<reference evidence="1 2" key="1">
    <citation type="submission" date="2018-07" db="EMBL/GenBank/DDBJ databases">
        <title>Genome sequencing of rice bacterial endophytes.</title>
        <authorList>
            <person name="Venturi V."/>
        </authorList>
    </citation>
    <scope>NUCLEOTIDE SEQUENCE [LARGE SCALE GENOMIC DNA]</scope>
    <source>
        <strain evidence="1 2">E2333</strain>
    </source>
</reference>